<evidence type="ECO:0000256" key="11">
    <source>
        <dbReference type="ARBA" id="ARBA00035113"/>
    </source>
</evidence>
<evidence type="ECO:0000259" key="14">
    <source>
        <dbReference type="PROSITE" id="PS50089"/>
    </source>
</evidence>
<dbReference type="GO" id="GO:0072344">
    <property type="term" value="P:rescue of stalled ribosome"/>
    <property type="evidence" value="ECO:0007669"/>
    <property type="project" value="InterPro"/>
</dbReference>
<dbReference type="InterPro" id="IPR057634">
    <property type="entry name" value="PAH_ZNF598/HEL2"/>
</dbReference>
<evidence type="ECO:0000256" key="7">
    <source>
        <dbReference type="ARBA" id="ARBA00022679"/>
    </source>
</evidence>
<feature type="domain" description="RING-type" evidence="14">
    <location>
        <begin position="33"/>
        <end position="73"/>
    </location>
</feature>
<dbReference type="InterPro" id="IPR001841">
    <property type="entry name" value="Znf_RING"/>
</dbReference>
<feature type="region of interest" description="Disordered" evidence="13">
    <location>
        <begin position="388"/>
        <end position="408"/>
    </location>
</feature>
<evidence type="ECO:0000256" key="12">
    <source>
        <dbReference type="PROSITE-ProRule" id="PRU00175"/>
    </source>
</evidence>
<dbReference type="PANTHER" id="PTHR22938">
    <property type="entry name" value="ZINC FINGER PROTEIN 598"/>
    <property type="match status" value="1"/>
</dbReference>
<dbReference type="PROSITE" id="PS00028">
    <property type="entry name" value="ZINC_FINGER_C2H2_1"/>
    <property type="match status" value="2"/>
</dbReference>
<dbReference type="GO" id="GO:0043022">
    <property type="term" value="F:ribosome binding"/>
    <property type="evidence" value="ECO:0007669"/>
    <property type="project" value="TreeGrafter"/>
</dbReference>
<dbReference type="Pfam" id="PF23230">
    <property type="entry name" value="zf-C2H2_13"/>
    <property type="match status" value="1"/>
</dbReference>
<evidence type="ECO:0000256" key="3">
    <source>
        <dbReference type="ARBA" id="ARBA00004906"/>
    </source>
</evidence>
<feature type="compositionally biased region" description="Basic and acidic residues" evidence="13">
    <location>
        <begin position="477"/>
        <end position="486"/>
    </location>
</feature>
<keyword evidence="5" id="KW-0963">Cytoplasm</keyword>
<evidence type="ECO:0000256" key="8">
    <source>
        <dbReference type="ARBA" id="ARBA00022723"/>
    </source>
</evidence>
<feature type="compositionally biased region" description="Polar residues" evidence="13">
    <location>
        <begin position="442"/>
        <end position="476"/>
    </location>
</feature>
<keyword evidence="16" id="KW-1185">Reference proteome</keyword>
<dbReference type="CDD" id="cd16615">
    <property type="entry name" value="RING-HC_ZNF598"/>
    <property type="match status" value="1"/>
</dbReference>
<evidence type="ECO:0000313" key="15">
    <source>
        <dbReference type="EMBL" id="GFY39269.1"/>
    </source>
</evidence>
<feature type="compositionally biased region" description="Polar residues" evidence="13">
    <location>
        <begin position="423"/>
        <end position="434"/>
    </location>
</feature>
<feature type="region of interest" description="Disordered" evidence="13">
    <location>
        <begin position="531"/>
        <end position="564"/>
    </location>
</feature>
<evidence type="ECO:0000256" key="4">
    <source>
        <dbReference type="ARBA" id="ARBA00012483"/>
    </source>
</evidence>
<evidence type="ECO:0000256" key="9">
    <source>
        <dbReference type="ARBA" id="ARBA00022771"/>
    </source>
</evidence>
<dbReference type="AlphaFoldDB" id="A0A8X6WRW6"/>
<sequence length="875" mass="99515">MPCVQEGEVEHRDQTLHHPVTIKKMKSAQQEECILCCREIEIYATGACDHHVCYECSTRMRVLCETNECPVCRSNMPAVVFTHDRQLFSDVSKKFNLCFKKYNIIFEDEEVADAFDRLLEHKCKQCDNILPTFEKLREHVRRTHELHYCELCTEHLKIFTFERKCYSRKDLARHKRHGDPDEKSHRGHPLCEYCDQRYVDADELFRHLRKEHFYCHFCDADGIYHYYKDYEYLRNHFRMEHYLCEEGSCINETFTSAFRSEIDLKAHIAVHHSKNKTKAEAKQARMLEFEFAYTHNRPSGSSSPRGGRYSQNRRRNVEENIFQNRTKADQQPEPENIDTQSVQEFPYLSEDSTNSDTLTLQSYCRNIKRNVMSAEDFPALSSATITTPSESFNNQSRKVNISANPPQVQKRNVMSIEDFPALSSNATSTSSEGPKNQDKKINNITKSNTASKTSNMTSQSVLWGAPTQNISASSSDNKFKKVDVENGNRASQPKSKWSSKKSDFNFEEEFPSLEVKKNPLVFAAAASVPKVSSSTSSNSSMHRAAAASVPKVSSSTSNNSSTHRVPNVVAAKKSVSSNIDNTDSASGDHFVIIKTKSKNKKQPRVYAPSDYETAEEPKPVSLNKVNMVSNDENKNTFKKHLMEPTTPPKPKPSDTWGIDNLSFGNEDFPPLAPTEKPPLKKPPGRSITKSRVPPPGFTANSTITNSSIANKTLADVAREIVLPNATNGVNHQESSSQEYREPQNFVQRNTELIQKIINLSNEETILFEEFKIASGKFRRNEISAGEYHAKCLDILGEKAILEIFPELVSLLPDIKKQQELLTVHTRYLSQINRGAVSKKSYKLSDFIVSCQQCKQVLEISDCKNHELLHIRNGSQ</sequence>
<feature type="compositionally biased region" description="Low complexity" evidence="13">
    <location>
        <begin position="531"/>
        <end position="545"/>
    </location>
</feature>
<comment type="subcellular location">
    <subcellularLocation>
        <location evidence="2">Cytoplasm</location>
    </subcellularLocation>
</comment>
<dbReference type="EMBL" id="BMAV01001303">
    <property type="protein sequence ID" value="GFY39269.1"/>
    <property type="molecule type" value="Genomic_DNA"/>
</dbReference>
<proteinExistence type="inferred from homology"/>
<keyword evidence="6" id="KW-0597">Phosphoprotein</keyword>
<comment type="caution">
    <text evidence="15">The sequence shown here is derived from an EMBL/GenBank/DDBJ whole genome shotgun (WGS) entry which is preliminary data.</text>
</comment>
<feature type="region of interest" description="Disordered" evidence="13">
    <location>
        <begin position="639"/>
        <end position="703"/>
    </location>
</feature>
<evidence type="ECO:0000256" key="10">
    <source>
        <dbReference type="ARBA" id="ARBA00022833"/>
    </source>
</evidence>
<evidence type="ECO:0000256" key="1">
    <source>
        <dbReference type="ARBA" id="ARBA00000900"/>
    </source>
</evidence>
<dbReference type="EC" id="2.3.2.27" evidence="4"/>
<dbReference type="SUPFAM" id="SSF57850">
    <property type="entry name" value="RING/U-box"/>
    <property type="match status" value="1"/>
</dbReference>
<accession>A0A8X6WRW6</accession>
<comment type="catalytic activity">
    <reaction evidence="1">
        <text>S-ubiquitinyl-[E2 ubiquitin-conjugating enzyme]-L-cysteine + [acceptor protein]-L-lysine = [E2 ubiquitin-conjugating enzyme]-L-cysteine + N(6)-ubiquitinyl-[acceptor protein]-L-lysine.</text>
        <dbReference type="EC" id="2.3.2.27"/>
    </reaction>
</comment>
<dbReference type="InterPro" id="IPR044288">
    <property type="entry name" value="ZNF598/HEL2"/>
</dbReference>
<evidence type="ECO:0000256" key="13">
    <source>
        <dbReference type="SAM" id="MobiDB-lite"/>
    </source>
</evidence>
<evidence type="ECO:0000256" key="6">
    <source>
        <dbReference type="ARBA" id="ARBA00022553"/>
    </source>
</evidence>
<dbReference type="GO" id="GO:0061630">
    <property type="term" value="F:ubiquitin protein ligase activity"/>
    <property type="evidence" value="ECO:0007669"/>
    <property type="project" value="UniProtKB-EC"/>
</dbReference>
<dbReference type="GO" id="GO:0016567">
    <property type="term" value="P:protein ubiquitination"/>
    <property type="evidence" value="ECO:0007669"/>
    <property type="project" value="TreeGrafter"/>
</dbReference>
<dbReference type="InterPro" id="IPR041888">
    <property type="entry name" value="RING-HC_ZNF598/HEL2"/>
</dbReference>
<dbReference type="GO" id="GO:0005737">
    <property type="term" value="C:cytoplasm"/>
    <property type="evidence" value="ECO:0007669"/>
    <property type="project" value="UniProtKB-SubCell"/>
</dbReference>
<dbReference type="Proteomes" id="UP000886998">
    <property type="component" value="Unassembled WGS sequence"/>
</dbReference>
<dbReference type="InterPro" id="IPR056437">
    <property type="entry name" value="Znf-C2H2_ZNF598/HEL2"/>
</dbReference>
<evidence type="ECO:0000256" key="2">
    <source>
        <dbReference type="ARBA" id="ARBA00004496"/>
    </source>
</evidence>
<name>A0A8X6WRW6_9ARAC</name>
<feature type="compositionally biased region" description="Low complexity" evidence="13">
    <location>
        <begin position="553"/>
        <end position="562"/>
    </location>
</feature>
<feature type="region of interest" description="Disordered" evidence="13">
    <location>
        <begin position="295"/>
        <end position="315"/>
    </location>
</feature>
<comment type="similarity">
    <text evidence="11">Belongs to the ZNF598/HEL2 family.</text>
</comment>
<dbReference type="GO" id="GO:0008270">
    <property type="term" value="F:zinc ion binding"/>
    <property type="evidence" value="ECO:0007669"/>
    <property type="project" value="UniProtKB-KW"/>
</dbReference>
<keyword evidence="8" id="KW-0479">Metal-binding</keyword>
<dbReference type="Pfam" id="PF23202">
    <property type="entry name" value="PAH_ZNF598"/>
    <property type="match status" value="1"/>
</dbReference>
<dbReference type="PROSITE" id="PS50089">
    <property type="entry name" value="ZF_RING_2"/>
    <property type="match status" value="1"/>
</dbReference>
<evidence type="ECO:0000256" key="5">
    <source>
        <dbReference type="ARBA" id="ARBA00022490"/>
    </source>
</evidence>
<dbReference type="OrthoDB" id="6426020at2759"/>
<protein>
    <recommendedName>
        <fullName evidence="4">RING-type E3 ubiquitin transferase</fullName>
        <ecNumber evidence="4">2.3.2.27</ecNumber>
    </recommendedName>
</protein>
<keyword evidence="7" id="KW-0808">Transferase</keyword>
<dbReference type="Pfam" id="PF25447">
    <property type="entry name" value="RING_ZNF598"/>
    <property type="match status" value="1"/>
</dbReference>
<dbReference type="PANTHER" id="PTHR22938:SF0">
    <property type="entry name" value="E3 UBIQUITIN-PROTEIN LIGASE ZNF598"/>
    <property type="match status" value="1"/>
</dbReference>
<comment type="pathway">
    <text evidence="3">Protein modification; protein ubiquitination.</text>
</comment>
<feature type="region of interest" description="Disordered" evidence="13">
    <location>
        <begin position="423"/>
        <end position="500"/>
    </location>
</feature>
<feature type="compositionally biased region" description="Low complexity" evidence="13">
    <location>
        <begin position="297"/>
        <end position="308"/>
    </location>
</feature>
<evidence type="ECO:0000313" key="16">
    <source>
        <dbReference type="Proteomes" id="UP000886998"/>
    </source>
</evidence>
<keyword evidence="10" id="KW-0862">Zinc</keyword>
<reference evidence="15" key="1">
    <citation type="submission" date="2020-08" db="EMBL/GenBank/DDBJ databases">
        <title>Multicomponent nature underlies the extraordinary mechanical properties of spider dragline silk.</title>
        <authorList>
            <person name="Kono N."/>
            <person name="Nakamura H."/>
            <person name="Mori M."/>
            <person name="Yoshida Y."/>
            <person name="Ohtoshi R."/>
            <person name="Malay A.D."/>
            <person name="Moran D.A.P."/>
            <person name="Tomita M."/>
            <person name="Numata K."/>
            <person name="Arakawa K."/>
        </authorList>
    </citation>
    <scope>NUCLEOTIDE SEQUENCE</scope>
</reference>
<keyword evidence="9 12" id="KW-0863">Zinc-finger</keyword>
<dbReference type="SMART" id="SM00355">
    <property type="entry name" value="ZnF_C2H2"/>
    <property type="match status" value="5"/>
</dbReference>
<gene>
    <name evidence="15" type="primary">znf598</name>
    <name evidence="15" type="ORF">TNIN_230761</name>
</gene>
<organism evidence="15 16">
    <name type="scientific">Trichonephila inaurata madagascariensis</name>
    <dbReference type="NCBI Taxonomy" id="2747483"/>
    <lineage>
        <taxon>Eukaryota</taxon>
        <taxon>Metazoa</taxon>
        <taxon>Ecdysozoa</taxon>
        <taxon>Arthropoda</taxon>
        <taxon>Chelicerata</taxon>
        <taxon>Arachnida</taxon>
        <taxon>Araneae</taxon>
        <taxon>Araneomorphae</taxon>
        <taxon>Entelegynae</taxon>
        <taxon>Araneoidea</taxon>
        <taxon>Nephilidae</taxon>
        <taxon>Trichonephila</taxon>
        <taxon>Trichonephila inaurata</taxon>
    </lineage>
</organism>
<dbReference type="InterPro" id="IPR013087">
    <property type="entry name" value="Znf_C2H2_type"/>
</dbReference>